<gene>
    <name evidence="12" type="ORF">OS493_012799</name>
</gene>
<dbReference type="AlphaFoldDB" id="A0A9X0CXX8"/>
<feature type="domain" description="G-protein coupled receptors family 1 profile" evidence="11">
    <location>
        <begin position="85"/>
        <end position="170"/>
    </location>
</feature>
<reference evidence="12" key="1">
    <citation type="submission" date="2023-01" db="EMBL/GenBank/DDBJ databases">
        <title>Genome assembly of the deep-sea coral Lophelia pertusa.</title>
        <authorList>
            <person name="Herrera S."/>
            <person name="Cordes E."/>
        </authorList>
    </citation>
    <scope>NUCLEOTIDE SEQUENCE</scope>
    <source>
        <strain evidence="12">USNM1676648</strain>
        <tissue evidence="12">Polyp</tissue>
    </source>
</reference>
<evidence type="ECO:0000256" key="2">
    <source>
        <dbReference type="ARBA" id="ARBA00022475"/>
    </source>
</evidence>
<evidence type="ECO:0000256" key="6">
    <source>
        <dbReference type="ARBA" id="ARBA00023136"/>
    </source>
</evidence>
<evidence type="ECO:0000313" key="13">
    <source>
        <dbReference type="Proteomes" id="UP001163046"/>
    </source>
</evidence>
<dbReference type="PROSITE" id="PS50262">
    <property type="entry name" value="G_PROTEIN_RECEP_F1_2"/>
    <property type="match status" value="1"/>
</dbReference>
<evidence type="ECO:0000259" key="11">
    <source>
        <dbReference type="PROSITE" id="PS50262"/>
    </source>
</evidence>
<dbReference type="PRINTS" id="PR00237">
    <property type="entry name" value="GPCRRHODOPSN"/>
</dbReference>
<feature type="transmembrane region" description="Helical" evidence="10">
    <location>
        <begin position="149"/>
        <end position="172"/>
    </location>
</feature>
<evidence type="ECO:0000313" key="12">
    <source>
        <dbReference type="EMBL" id="KAJ7380037.1"/>
    </source>
</evidence>
<accession>A0A9X0CXX8</accession>
<dbReference type="InterPro" id="IPR017452">
    <property type="entry name" value="GPCR_Rhodpsn_7TM"/>
</dbReference>
<feature type="transmembrane region" description="Helical" evidence="10">
    <location>
        <begin position="114"/>
        <end position="137"/>
    </location>
</feature>
<keyword evidence="3 10" id="KW-0812">Transmembrane</keyword>
<dbReference type="Pfam" id="PF00001">
    <property type="entry name" value="7tm_1"/>
    <property type="match status" value="1"/>
</dbReference>
<evidence type="ECO:0000256" key="7">
    <source>
        <dbReference type="ARBA" id="ARBA00023170"/>
    </source>
</evidence>
<keyword evidence="13" id="KW-1185">Reference proteome</keyword>
<evidence type="ECO:0000256" key="4">
    <source>
        <dbReference type="ARBA" id="ARBA00022989"/>
    </source>
</evidence>
<evidence type="ECO:0000256" key="9">
    <source>
        <dbReference type="ARBA" id="ARBA00023224"/>
    </source>
</evidence>
<evidence type="ECO:0000256" key="1">
    <source>
        <dbReference type="ARBA" id="ARBA00004651"/>
    </source>
</evidence>
<proteinExistence type="predicted"/>
<name>A0A9X0CXX8_9CNID</name>
<protein>
    <recommendedName>
        <fullName evidence="11">G-protein coupled receptors family 1 profile domain-containing protein</fullName>
    </recommendedName>
</protein>
<organism evidence="12 13">
    <name type="scientific">Desmophyllum pertusum</name>
    <dbReference type="NCBI Taxonomy" id="174260"/>
    <lineage>
        <taxon>Eukaryota</taxon>
        <taxon>Metazoa</taxon>
        <taxon>Cnidaria</taxon>
        <taxon>Anthozoa</taxon>
        <taxon>Hexacorallia</taxon>
        <taxon>Scleractinia</taxon>
        <taxon>Caryophylliina</taxon>
        <taxon>Caryophylliidae</taxon>
        <taxon>Desmophyllum</taxon>
    </lineage>
</organism>
<comment type="subcellular location">
    <subcellularLocation>
        <location evidence="1">Cell membrane</location>
        <topology evidence="1">Multi-pass membrane protein</topology>
    </subcellularLocation>
</comment>
<sequence length="203" mass="23118">MCLDLPTHCHQLREVHRYTLADQASWTPRRSLPRDDINRVGLLRSRSRTISNSAETLGGGLHGLHLFHLFRRAVYRHVWSVRNDLRDSSSSRSRVCPELAAATIHREIRVAGTVALVTGLFMVAWFPFFVVTVVATYDLERLPEPPGLLRLIAFVKALHYTNSAINPIVYGYRNTEMRKTMRSVALKWCRSSRGGRHLACKLG</sequence>
<keyword evidence="9" id="KW-0807">Transducer</keyword>
<evidence type="ECO:0000256" key="3">
    <source>
        <dbReference type="ARBA" id="ARBA00022692"/>
    </source>
</evidence>
<dbReference type="SUPFAM" id="SSF81321">
    <property type="entry name" value="Family A G protein-coupled receptor-like"/>
    <property type="match status" value="1"/>
</dbReference>
<evidence type="ECO:0000256" key="8">
    <source>
        <dbReference type="ARBA" id="ARBA00023180"/>
    </source>
</evidence>
<keyword evidence="8" id="KW-0325">Glycoprotein</keyword>
<dbReference type="PANTHER" id="PTHR24246">
    <property type="entry name" value="OLFACTORY RECEPTOR AND ADENOSINE RECEPTOR"/>
    <property type="match status" value="1"/>
</dbReference>
<comment type="caution">
    <text evidence="12">The sequence shown here is derived from an EMBL/GenBank/DDBJ whole genome shotgun (WGS) entry which is preliminary data.</text>
</comment>
<keyword evidence="2" id="KW-1003">Cell membrane</keyword>
<dbReference type="InterPro" id="IPR000276">
    <property type="entry name" value="GPCR_Rhodpsn"/>
</dbReference>
<dbReference type="PANTHER" id="PTHR24246:SF27">
    <property type="entry name" value="ADENOSINE RECEPTOR, ISOFORM A"/>
    <property type="match status" value="1"/>
</dbReference>
<dbReference type="Proteomes" id="UP001163046">
    <property type="component" value="Unassembled WGS sequence"/>
</dbReference>
<keyword evidence="6 10" id="KW-0472">Membrane</keyword>
<keyword evidence="4 10" id="KW-1133">Transmembrane helix</keyword>
<dbReference type="Gene3D" id="1.20.1070.10">
    <property type="entry name" value="Rhodopsin 7-helix transmembrane proteins"/>
    <property type="match status" value="1"/>
</dbReference>
<keyword evidence="7" id="KW-0675">Receptor</keyword>
<dbReference type="GO" id="GO:0005886">
    <property type="term" value="C:plasma membrane"/>
    <property type="evidence" value="ECO:0007669"/>
    <property type="project" value="UniProtKB-SubCell"/>
</dbReference>
<evidence type="ECO:0000256" key="5">
    <source>
        <dbReference type="ARBA" id="ARBA00023040"/>
    </source>
</evidence>
<keyword evidence="5" id="KW-0297">G-protein coupled receptor</keyword>
<evidence type="ECO:0000256" key="10">
    <source>
        <dbReference type="SAM" id="Phobius"/>
    </source>
</evidence>
<dbReference type="GO" id="GO:0004930">
    <property type="term" value="F:G protein-coupled receptor activity"/>
    <property type="evidence" value="ECO:0007669"/>
    <property type="project" value="UniProtKB-KW"/>
</dbReference>
<dbReference type="EMBL" id="MU826355">
    <property type="protein sequence ID" value="KAJ7380037.1"/>
    <property type="molecule type" value="Genomic_DNA"/>
</dbReference>